<name>A0A0C9YIK5_9AGAR</name>
<dbReference type="InterPro" id="IPR047146">
    <property type="entry name" value="Cyt_P450_E_CYP52_fungi"/>
</dbReference>
<dbReference type="CDD" id="cd11063">
    <property type="entry name" value="CYP52"/>
    <property type="match status" value="1"/>
</dbReference>
<dbReference type="SUPFAM" id="SSF48264">
    <property type="entry name" value="Cytochrome P450"/>
    <property type="match status" value="1"/>
</dbReference>
<dbReference type="GO" id="GO:0004497">
    <property type="term" value="F:monooxygenase activity"/>
    <property type="evidence" value="ECO:0007669"/>
    <property type="project" value="UniProtKB-KW"/>
</dbReference>
<dbReference type="InterPro" id="IPR001128">
    <property type="entry name" value="Cyt_P450"/>
</dbReference>
<evidence type="ECO:0000256" key="9">
    <source>
        <dbReference type="RuleBase" id="RU000461"/>
    </source>
</evidence>
<comment type="similarity">
    <text evidence="2 9">Belongs to the cytochrome P450 family.</text>
</comment>
<dbReference type="PANTHER" id="PTHR24287">
    <property type="entry name" value="P450, PUTATIVE (EUROFUNG)-RELATED"/>
    <property type="match status" value="1"/>
</dbReference>
<keyword evidence="4 8" id="KW-0479">Metal-binding</keyword>
<keyword evidence="6 8" id="KW-0408">Iron</keyword>
<dbReference type="PANTHER" id="PTHR24287:SF1">
    <property type="entry name" value="P450, PUTATIVE (EUROFUNG)-RELATED"/>
    <property type="match status" value="1"/>
</dbReference>
<accession>A0A0C9YIK5</accession>
<protein>
    <recommendedName>
        <fullName evidence="12">Cytochrome P450</fullName>
    </recommendedName>
</protein>
<dbReference type="PRINTS" id="PR00385">
    <property type="entry name" value="P450"/>
</dbReference>
<evidence type="ECO:0000313" key="11">
    <source>
        <dbReference type="Proteomes" id="UP000054477"/>
    </source>
</evidence>
<feature type="binding site" description="axial binding residue" evidence="8">
    <location>
        <position position="523"/>
    </location>
    <ligand>
        <name>heme</name>
        <dbReference type="ChEBI" id="CHEBI:30413"/>
    </ligand>
    <ligandPart>
        <name>Fe</name>
        <dbReference type="ChEBI" id="CHEBI:18248"/>
    </ligandPart>
</feature>
<reference evidence="11" key="2">
    <citation type="submission" date="2015-01" db="EMBL/GenBank/DDBJ databases">
        <title>Evolutionary Origins and Diversification of the Mycorrhizal Mutualists.</title>
        <authorList>
            <consortium name="DOE Joint Genome Institute"/>
            <consortium name="Mycorrhizal Genomics Consortium"/>
            <person name="Kohler A."/>
            <person name="Kuo A."/>
            <person name="Nagy L.G."/>
            <person name="Floudas D."/>
            <person name="Copeland A."/>
            <person name="Barry K.W."/>
            <person name="Cichocki N."/>
            <person name="Veneault-Fourrey C."/>
            <person name="LaButti K."/>
            <person name="Lindquist E.A."/>
            <person name="Lipzen A."/>
            <person name="Lundell T."/>
            <person name="Morin E."/>
            <person name="Murat C."/>
            <person name="Riley R."/>
            <person name="Ohm R."/>
            <person name="Sun H."/>
            <person name="Tunlid A."/>
            <person name="Henrissat B."/>
            <person name="Grigoriev I.V."/>
            <person name="Hibbett D.S."/>
            <person name="Martin F."/>
        </authorList>
    </citation>
    <scope>NUCLEOTIDE SEQUENCE [LARGE SCALE GENOMIC DNA]</scope>
    <source>
        <strain evidence="11">LaAM-08-1</strain>
    </source>
</reference>
<dbReference type="GO" id="GO:0016705">
    <property type="term" value="F:oxidoreductase activity, acting on paired donors, with incorporation or reduction of molecular oxygen"/>
    <property type="evidence" value="ECO:0007669"/>
    <property type="project" value="InterPro"/>
</dbReference>
<reference evidence="10 11" key="1">
    <citation type="submission" date="2014-04" db="EMBL/GenBank/DDBJ databases">
        <authorList>
            <consortium name="DOE Joint Genome Institute"/>
            <person name="Kuo A."/>
            <person name="Kohler A."/>
            <person name="Nagy L.G."/>
            <person name="Floudas D."/>
            <person name="Copeland A."/>
            <person name="Barry K.W."/>
            <person name="Cichocki N."/>
            <person name="Veneault-Fourrey C."/>
            <person name="LaButti K."/>
            <person name="Lindquist E.A."/>
            <person name="Lipzen A."/>
            <person name="Lundell T."/>
            <person name="Morin E."/>
            <person name="Murat C."/>
            <person name="Sun H."/>
            <person name="Tunlid A."/>
            <person name="Henrissat B."/>
            <person name="Grigoriev I.V."/>
            <person name="Hibbett D.S."/>
            <person name="Martin F."/>
            <person name="Nordberg H.P."/>
            <person name="Cantor M.N."/>
            <person name="Hua S.X."/>
        </authorList>
    </citation>
    <scope>NUCLEOTIDE SEQUENCE [LARGE SCALE GENOMIC DNA]</scope>
    <source>
        <strain evidence="10 11">LaAM-08-1</strain>
    </source>
</reference>
<evidence type="ECO:0000256" key="3">
    <source>
        <dbReference type="ARBA" id="ARBA00022617"/>
    </source>
</evidence>
<evidence type="ECO:0000256" key="5">
    <source>
        <dbReference type="ARBA" id="ARBA00023002"/>
    </source>
</evidence>
<dbReference type="HOGENOM" id="CLU_001570_27_0_1"/>
<dbReference type="AlphaFoldDB" id="A0A0C9YIK5"/>
<dbReference type="PROSITE" id="PS00086">
    <property type="entry name" value="CYTOCHROME_P450"/>
    <property type="match status" value="1"/>
</dbReference>
<dbReference type="PRINTS" id="PR00463">
    <property type="entry name" value="EP450I"/>
</dbReference>
<evidence type="ECO:0008006" key="12">
    <source>
        <dbReference type="Google" id="ProtNLM"/>
    </source>
</evidence>
<evidence type="ECO:0000256" key="2">
    <source>
        <dbReference type="ARBA" id="ARBA00010617"/>
    </source>
</evidence>
<dbReference type="InterPro" id="IPR036396">
    <property type="entry name" value="Cyt_P450_sf"/>
</dbReference>
<keyword evidence="11" id="KW-1185">Reference proteome</keyword>
<evidence type="ECO:0000256" key="4">
    <source>
        <dbReference type="ARBA" id="ARBA00022723"/>
    </source>
</evidence>
<dbReference type="OrthoDB" id="1470350at2759"/>
<dbReference type="STRING" id="1095629.A0A0C9YIK5"/>
<dbReference type="Proteomes" id="UP000054477">
    <property type="component" value="Unassembled WGS sequence"/>
</dbReference>
<evidence type="ECO:0000256" key="1">
    <source>
        <dbReference type="ARBA" id="ARBA00001971"/>
    </source>
</evidence>
<organism evidence="10 11">
    <name type="scientific">Laccaria amethystina LaAM-08-1</name>
    <dbReference type="NCBI Taxonomy" id="1095629"/>
    <lineage>
        <taxon>Eukaryota</taxon>
        <taxon>Fungi</taxon>
        <taxon>Dikarya</taxon>
        <taxon>Basidiomycota</taxon>
        <taxon>Agaricomycotina</taxon>
        <taxon>Agaricomycetes</taxon>
        <taxon>Agaricomycetidae</taxon>
        <taxon>Agaricales</taxon>
        <taxon>Agaricineae</taxon>
        <taxon>Hydnangiaceae</taxon>
        <taxon>Laccaria</taxon>
    </lineage>
</organism>
<keyword evidence="3 8" id="KW-0349">Heme</keyword>
<dbReference type="InterPro" id="IPR017972">
    <property type="entry name" value="Cyt_P450_CS"/>
</dbReference>
<comment type="cofactor">
    <cofactor evidence="1 8">
        <name>heme</name>
        <dbReference type="ChEBI" id="CHEBI:30413"/>
    </cofactor>
</comment>
<dbReference type="GO" id="GO:0020037">
    <property type="term" value="F:heme binding"/>
    <property type="evidence" value="ECO:0007669"/>
    <property type="project" value="InterPro"/>
</dbReference>
<evidence type="ECO:0000313" key="10">
    <source>
        <dbReference type="EMBL" id="KIK07893.1"/>
    </source>
</evidence>
<dbReference type="Gene3D" id="1.10.630.10">
    <property type="entry name" value="Cytochrome P450"/>
    <property type="match status" value="1"/>
</dbReference>
<sequence length="602" mass="67968">MLHVTPGVAFLAQNLLGPGLGFTACVLGTRYLSLPIPPWAIALLSLLSVPGRIVGGILWTEFRDRREAERLGARLVPRANGKRFANLDVLEELLGHWRNGYPGDGIWDLIDTLGPVNNFNILFANNIFTVCPEHIKLILATDFDNYVKGERFRFAMGAVLGSGVFNSDGKMWQFHRSMTRPFFNRDRITDFELFDRHADTVITLIKDRMLTGESIDFQDIMHRFTLDAATDHLFGSCVDSLRTPSSLLPLPYNSAYKHKQGGEMEENDNLAMQFSAAFLRAQIVIAERERYGKIWPLLEIFSDRAREPMEVVNRYLDPVIRDAVGRYKEKKAAAAVGEVREKGGEEGEETLLDHLVTLTSDTALLRDETLNILIAARDTMAAALSFMFYFLSLHPSVLARLRQEVLDRVGGTRRPTYEDVKEMKYLKAVLNETLRLLPPVPFNVRECQKGAVWPSPDPSQKPLYIPPGSATAYSVLMMHTRTDLWGPTAHEFDPDRFLDERLKEYLLPNPFIFLPFNAGPRICLGQQFAYNQMSFMAIRLLQSFSSFTLDTDAFPPSARPPVQWAEKGRGRKRVEGFRPQIVLTMSSTGGMWMKAEGAGVDV</sequence>
<keyword evidence="7 9" id="KW-0503">Monooxygenase</keyword>
<evidence type="ECO:0000256" key="8">
    <source>
        <dbReference type="PIRSR" id="PIRSR602401-1"/>
    </source>
</evidence>
<evidence type="ECO:0000256" key="7">
    <source>
        <dbReference type="ARBA" id="ARBA00023033"/>
    </source>
</evidence>
<dbReference type="Pfam" id="PF00067">
    <property type="entry name" value="p450"/>
    <property type="match status" value="1"/>
</dbReference>
<keyword evidence="5 9" id="KW-0560">Oxidoreductase</keyword>
<evidence type="ECO:0000256" key="6">
    <source>
        <dbReference type="ARBA" id="ARBA00023004"/>
    </source>
</evidence>
<gene>
    <name evidence="10" type="ORF">K443DRAFT_673125</name>
</gene>
<dbReference type="GO" id="GO:0005506">
    <property type="term" value="F:iron ion binding"/>
    <property type="evidence" value="ECO:0007669"/>
    <property type="project" value="InterPro"/>
</dbReference>
<dbReference type="InterPro" id="IPR002401">
    <property type="entry name" value="Cyt_P450_E_grp-I"/>
</dbReference>
<proteinExistence type="inferred from homology"/>
<dbReference type="EMBL" id="KN838545">
    <property type="protein sequence ID" value="KIK07893.1"/>
    <property type="molecule type" value="Genomic_DNA"/>
</dbReference>